<accession>A0ABT6R6D6</accession>
<evidence type="ECO:0000313" key="2">
    <source>
        <dbReference type="EMBL" id="MDI3236506.1"/>
    </source>
</evidence>
<evidence type="ECO:0000313" key="3">
    <source>
        <dbReference type="Proteomes" id="UP001243286"/>
    </source>
</evidence>
<gene>
    <name evidence="2" type="ORF">QK289_15950</name>
</gene>
<organism evidence="2 3">
    <name type="scientific">Exiguobacterium antarcticum</name>
    <dbReference type="NCBI Taxonomy" id="132920"/>
    <lineage>
        <taxon>Bacteria</taxon>
        <taxon>Bacillati</taxon>
        <taxon>Bacillota</taxon>
        <taxon>Bacilli</taxon>
        <taxon>Bacillales</taxon>
        <taxon>Bacillales Family XII. Incertae Sedis</taxon>
        <taxon>Exiguobacterium</taxon>
    </lineage>
</organism>
<comment type="caution">
    <text evidence="2">The sequence shown here is derived from an EMBL/GenBank/DDBJ whole genome shotgun (WGS) entry which is preliminary data.</text>
</comment>
<sequence>IHRNAPETPDNDSLTGNRPTMKPVLPDPLPYRRYGRLYVPVRFDTGHSERVKVKGSQTPSR</sequence>
<protein>
    <submittedName>
        <fullName evidence="2">Uncharacterized protein</fullName>
    </submittedName>
</protein>
<evidence type="ECO:0000256" key="1">
    <source>
        <dbReference type="SAM" id="MobiDB-lite"/>
    </source>
</evidence>
<keyword evidence="3" id="KW-1185">Reference proteome</keyword>
<feature type="region of interest" description="Disordered" evidence="1">
    <location>
        <begin position="1"/>
        <end position="31"/>
    </location>
</feature>
<reference evidence="2 3" key="1">
    <citation type="submission" date="2023-04" db="EMBL/GenBank/DDBJ databases">
        <title>Antarctic isolates genomes.</title>
        <authorList>
            <person name="Dimov S.G."/>
        </authorList>
    </citation>
    <scope>NUCLEOTIDE SEQUENCE [LARGE SCALE GENOMIC DNA]</scope>
    <source>
        <strain evidence="2 3">AL19</strain>
    </source>
</reference>
<dbReference type="Proteomes" id="UP001243286">
    <property type="component" value="Unassembled WGS sequence"/>
</dbReference>
<proteinExistence type="predicted"/>
<dbReference type="EMBL" id="JASBQV010000059">
    <property type="protein sequence ID" value="MDI3236506.1"/>
    <property type="molecule type" value="Genomic_DNA"/>
</dbReference>
<feature type="non-terminal residue" evidence="2">
    <location>
        <position position="1"/>
    </location>
</feature>
<name>A0ABT6R6D6_9BACL</name>
<dbReference type="RefSeq" id="WP_282357547.1">
    <property type="nucleotide sequence ID" value="NZ_JASBQV010000059.1"/>
</dbReference>